<feature type="region of interest" description="Disordered" evidence="3">
    <location>
        <begin position="378"/>
        <end position="403"/>
    </location>
</feature>
<evidence type="ECO:0000259" key="4">
    <source>
        <dbReference type="Pfam" id="PF07727"/>
    </source>
</evidence>
<dbReference type="InterPro" id="IPR012337">
    <property type="entry name" value="RNaseH-like_sf"/>
</dbReference>
<dbReference type="OrthoDB" id="5151897at2759"/>
<dbReference type="InterPro" id="IPR043502">
    <property type="entry name" value="DNA/RNA_pol_sf"/>
</dbReference>
<protein>
    <submittedName>
        <fullName evidence="5">Retrovirus-related pol polyprotein</fullName>
    </submittedName>
</protein>
<dbReference type="GO" id="GO:0005739">
    <property type="term" value="C:mitochondrion"/>
    <property type="evidence" value="ECO:0007669"/>
    <property type="project" value="UniProtKB-SubCell"/>
</dbReference>
<comment type="subcellular location">
    <subcellularLocation>
        <location evidence="1">Mitochondrion</location>
    </subcellularLocation>
</comment>
<dbReference type="Proteomes" id="UP000315783">
    <property type="component" value="Unassembled WGS sequence"/>
</dbReference>
<sequence>MITAAPSAKHNFAALPAPRSSRSVPFELMHRRLGHASKRAILALCQAHNVRITPGSVEEFHCRACHLAKAEAIISHTPAPPAQRLLAYVHWDFIPVQPPGLDGQKYLLHGVDACGGLSVQVLHFDNAPEFLVQRLRDAAAATGTDIRTTVAYAPKQNGRVKKAGHVLVRTARAMCLELGLPEALWPHYVATAVMLQNLLPRNSAPSPNTMIFSAIGVPYRIDIRAIKTWGCTAYVTIPAQRRIQSQKMATRALPEERRVVRARDVRFHEYDGKYTDAPEGIHGDVLFPDDEQPDRVPMAILAKPDPLPADKSTPETNEDDSDSSQTSGDAGELPVIGDRQELPLTPMSEDSCIVVATNDGTAINPDLQSILEEDASLPGAASPLATPRPLMADDNLPDRPRRQVPRRNYKDLHRGHIARSFASFAPDVTEPVPHVYALTALAAVELLQASPSIPRNWHEARRRDDYNTVYTMKEVPGQASEPKARWVVRGDQEEFDVLQDLYATVAPASSLRLFLTLAAIFNYELWQYNAVAAFLNAPAKAKVYVVQPQGLDNHSGRVCLLRRALYGLRAAPAWWSDVCREFLTKVSFLPIDAEQCLYRHKSGALLITYVDDFLLAAPTLVEIQRLASEINTLFELREIGEASSFLGIEIRRNRHTKHIYISQTKYLSKILAQWSSHSTINSAKTPWPAKLTIPPNWRDEEPVREAHSWLRQTGSLNFASCSTRPDITYTVQKLSEANIGPRECHLRIIYHLYRYLHHTLHYALRLGGCYDPSDLQLRVYADAAFGDDLATRYSTAGHVVFLGDGPIFWQSRRQTIVTLSSTEAEFINLTPSGLSVKWFARILRELNFPQPLPLVLFTDSQNALANVLNPRNPARTRHIDIRYKWVIQEAGCGNFNIRLVGTTDMRADGLTKPLLRHKHTQFLSQLSLIL</sequence>
<dbReference type="EMBL" id="SPUK01000031">
    <property type="protein sequence ID" value="TQV90209.1"/>
    <property type="molecule type" value="Genomic_DNA"/>
</dbReference>
<accession>A0A545UL69</accession>
<dbReference type="Gene3D" id="3.30.420.10">
    <property type="entry name" value="Ribonuclease H-like superfamily/Ribonuclease H"/>
    <property type="match status" value="1"/>
</dbReference>
<evidence type="ECO:0000313" key="5">
    <source>
        <dbReference type="EMBL" id="TQV90209.1"/>
    </source>
</evidence>
<organism evidence="5 6">
    <name type="scientific">Cordyceps javanica</name>
    <dbReference type="NCBI Taxonomy" id="43265"/>
    <lineage>
        <taxon>Eukaryota</taxon>
        <taxon>Fungi</taxon>
        <taxon>Dikarya</taxon>
        <taxon>Ascomycota</taxon>
        <taxon>Pezizomycotina</taxon>
        <taxon>Sordariomycetes</taxon>
        <taxon>Hypocreomycetidae</taxon>
        <taxon>Hypocreales</taxon>
        <taxon>Cordycipitaceae</taxon>
        <taxon>Cordyceps</taxon>
    </lineage>
</organism>
<dbReference type="PANTHER" id="PTHR11439:SF483">
    <property type="entry name" value="PEPTIDE SYNTHASE GLIP-LIKE, PUTATIVE (AFU_ORTHOLOGUE AFUA_3G12920)-RELATED"/>
    <property type="match status" value="1"/>
</dbReference>
<reference evidence="5 6" key="1">
    <citation type="journal article" date="2019" name="Appl. Microbiol. Biotechnol.">
        <title>Genome sequence of Isaria javanica and comparative genome analysis insights into family S53 peptidase evolution in fungal entomopathogens.</title>
        <authorList>
            <person name="Lin R."/>
            <person name="Zhang X."/>
            <person name="Xin B."/>
            <person name="Zou M."/>
            <person name="Gao Y."/>
            <person name="Qin F."/>
            <person name="Hu Q."/>
            <person name="Xie B."/>
            <person name="Cheng X."/>
        </authorList>
    </citation>
    <scope>NUCLEOTIDE SEQUENCE [LARGE SCALE GENOMIC DNA]</scope>
    <source>
        <strain evidence="5 6">IJ1G</strain>
    </source>
</reference>
<proteinExistence type="predicted"/>
<feature type="domain" description="Reverse transcriptase Ty1/copia-type" evidence="4">
    <location>
        <begin position="468"/>
        <end position="674"/>
    </location>
</feature>
<dbReference type="GO" id="GO:0003676">
    <property type="term" value="F:nucleic acid binding"/>
    <property type="evidence" value="ECO:0007669"/>
    <property type="project" value="InterPro"/>
</dbReference>
<gene>
    <name evidence="5" type="ORF">IF1G_11101</name>
</gene>
<dbReference type="PANTHER" id="PTHR11439">
    <property type="entry name" value="GAG-POL-RELATED RETROTRANSPOSON"/>
    <property type="match status" value="1"/>
</dbReference>
<comment type="caution">
    <text evidence="5">The sequence shown here is derived from an EMBL/GenBank/DDBJ whole genome shotgun (WGS) entry which is preliminary data.</text>
</comment>
<evidence type="ECO:0000313" key="6">
    <source>
        <dbReference type="Proteomes" id="UP000315783"/>
    </source>
</evidence>
<dbReference type="STRING" id="43265.A0A545UL69"/>
<name>A0A545UL69_9HYPO</name>
<dbReference type="SUPFAM" id="SSF53098">
    <property type="entry name" value="Ribonuclease H-like"/>
    <property type="match status" value="1"/>
</dbReference>
<feature type="region of interest" description="Disordered" evidence="3">
    <location>
        <begin position="302"/>
        <end position="335"/>
    </location>
</feature>
<evidence type="ECO:0000256" key="2">
    <source>
        <dbReference type="ARBA" id="ARBA00023128"/>
    </source>
</evidence>
<evidence type="ECO:0000256" key="3">
    <source>
        <dbReference type="SAM" id="MobiDB-lite"/>
    </source>
</evidence>
<dbReference type="InterPro" id="IPR013103">
    <property type="entry name" value="RVT_2"/>
</dbReference>
<dbReference type="CDD" id="cd09272">
    <property type="entry name" value="RNase_HI_RT_Ty1"/>
    <property type="match status" value="1"/>
</dbReference>
<dbReference type="AlphaFoldDB" id="A0A545UL69"/>
<dbReference type="InterPro" id="IPR036397">
    <property type="entry name" value="RNaseH_sf"/>
</dbReference>
<keyword evidence="2" id="KW-0496">Mitochondrion</keyword>
<keyword evidence="6" id="KW-1185">Reference proteome</keyword>
<evidence type="ECO:0000256" key="1">
    <source>
        <dbReference type="ARBA" id="ARBA00004173"/>
    </source>
</evidence>
<dbReference type="SUPFAM" id="SSF56672">
    <property type="entry name" value="DNA/RNA polymerases"/>
    <property type="match status" value="1"/>
</dbReference>
<dbReference type="Pfam" id="PF07727">
    <property type="entry name" value="RVT_2"/>
    <property type="match status" value="1"/>
</dbReference>